<dbReference type="Proteomes" id="UP001595632">
    <property type="component" value="Unassembled WGS sequence"/>
</dbReference>
<dbReference type="PANTHER" id="PTHR12128">
    <property type="entry name" value="DIHYDRODIPICOLINATE SYNTHASE"/>
    <property type="match status" value="1"/>
</dbReference>
<keyword evidence="4" id="KW-1185">Reference proteome</keyword>
<dbReference type="EMBL" id="JBHRTB010000010">
    <property type="protein sequence ID" value="MFC3144671.1"/>
    <property type="molecule type" value="Genomic_DNA"/>
</dbReference>
<evidence type="ECO:0000256" key="2">
    <source>
        <dbReference type="PIRNR" id="PIRNR001365"/>
    </source>
</evidence>
<dbReference type="SUPFAM" id="SSF51569">
    <property type="entry name" value="Aldolase"/>
    <property type="match status" value="1"/>
</dbReference>
<dbReference type="InterPro" id="IPR002220">
    <property type="entry name" value="DapA-like"/>
</dbReference>
<dbReference type="PANTHER" id="PTHR12128:SF67">
    <property type="entry name" value="BLR3884 PROTEIN"/>
    <property type="match status" value="1"/>
</dbReference>
<dbReference type="InterPro" id="IPR013785">
    <property type="entry name" value="Aldolase_TIM"/>
</dbReference>
<dbReference type="SMART" id="SM01130">
    <property type="entry name" value="DHDPS"/>
    <property type="match status" value="1"/>
</dbReference>
<reference evidence="4" key="1">
    <citation type="journal article" date="2019" name="Int. J. Syst. Evol. Microbiol.">
        <title>The Global Catalogue of Microorganisms (GCM) 10K type strain sequencing project: providing services to taxonomists for standard genome sequencing and annotation.</title>
        <authorList>
            <consortium name="The Broad Institute Genomics Platform"/>
            <consortium name="The Broad Institute Genome Sequencing Center for Infectious Disease"/>
            <person name="Wu L."/>
            <person name="Ma J."/>
        </authorList>
    </citation>
    <scope>NUCLEOTIDE SEQUENCE [LARGE SCALE GENOMIC DNA]</scope>
    <source>
        <strain evidence="4">KCTC 52366</strain>
    </source>
</reference>
<proteinExistence type="inferred from homology"/>
<sequence>MSKIGISVAMLSPFDDAGALDTGRLAAHAVNLLKAGVHGVTLYGTTGEGPSINAQERAQGLSAVLDAGVPANVVTLGIYANSVADAVAQIKQGYSAGIRSFLVPPPFYFPQTSDDGLFAWFSELIEATDADADIILYHIPQVTNVPLSANLVGRLLKAYPDRIRAVKDSSANWPTTEAFMGVEGLPVLVGDERLLHRAVALGGVGSICGCSNLYPERLVKIFETAEEDVELNRIITAIVSLPVMPALKALMEQATGDAAWGRLRAPLEPLTAEQAEGLLKTVAAEPVDG</sequence>
<dbReference type="Gene3D" id="3.20.20.70">
    <property type="entry name" value="Aldolase class I"/>
    <property type="match status" value="1"/>
</dbReference>
<dbReference type="CDD" id="cd00408">
    <property type="entry name" value="DHDPS-like"/>
    <property type="match status" value="1"/>
</dbReference>
<organism evidence="3 4">
    <name type="scientific">Psychromarinibacter halotolerans</name>
    <dbReference type="NCBI Taxonomy" id="1775175"/>
    <lineage>
        <taxon>Bacteria</taxon>
        <taxon>Pseudomonadati</taxon>
        <taxon>Pseudomonadota</taxon>
        <taxon>Alphaproteobacteria</taxon>
        <taxon>Rhodobacterales</taxon>
        <taxon>Paracoccaceae</taxon>
        <taxon>Psychromarinibacter</taxon>
    </lineage>
</organism>
<accession>A0ABV7GYT6</accession>
<dbReference type="PIRSF" id="PIRSF001365">
    <property type="entry name" value="DHDPS"/>
    <property type="match status" value="1"/>
</dbReference>
<comment type="similarity">
    <text evidence="2">Belongs to the DapA family.</text>
</comment>
<evidence type="ECO:0000313" key="4">
    <source>
        <dbReference type="Proteomes" id="UP001595632"/>
    </source>
</evidence>
<dbReference type="PRINTS" id="PR00146">
    <property type="entry name" value="DHPICSNTHASE"/>
</dbReference>
<protein>
    <submittedName>
        <fullName evidence="3">Dihydrodipicolinate synthase family protein</fullName>
    </submittedName>
</protein>
<evidence type="ECO:0000256" key="1">
    <source>
        <dbReference type="ARBA" id="ARBA00023239"/>
    </source>
</evidence>
<dbReference type="RefSeq" id="WP_275633630.1">
    <property type="nucleotide sequence ID" value="NZ_JARGYD010000006.1"/>
</dbReference>
<gene>
    <name evidence="3" type="ORF">ACFOGP_18250</name>
</gene>
<keyword evidence="1 2" id="KW-0456">Lyase</keyword>
<evidence type="ECO:0000313" key="3">
    <source>
        <dbReference type="EMBL" id="MFC3144671.1"/>
    </source>
</evidence>
<comment type="caution">
    <text evidence="3">The sequence shown here is derived from an EMBL/GenBank/DDBJ whole genome shotgun (WGS) entry which is preliminary data.</text>
</comment>
<dbReference type="Pfam" id="PF00701">
    <property type="entry name" value="DHDPS"/>
    <property type="match status" value="1"/>
</dbReference>
<name>A0ABV7GYT6_9RHOB</name>